<keyword evidence="2" id="KW-0472">Membrane</keyword>
<dbReference type="Proteomes" id="UP000006591">
    <property type="component" value="Chromosome 7"/>
</dbReference>
<keyword evidence="2" id="KW-1133">Transmembrane helix</keyword>
<name>A0A0E0HYD2_ORYNI</name>
<evidence type="ECO:0000256" key="1">
    <source>
        <dbReference type="SAM" id="MobiDB-lite"/>
    </source>
</evidence>
<reference evidence="3" key="2">
    <citation type="submission" date="2018-04" db="EMBL/GenBank/DDBJ databases">
        <title>OnivRS2 (Oryza nivara Reference Sequence Version 2).</title>
        <authorList>
            <person name="Zhang J."/>
            <person name="Kudrna D."/>
            <person name="Lee S."/>
            <person name="Talag J."/>
            <person name="Rajasekar S."/>
            <person name="Welchert J."/>
            <person name="Hsing Y.-I."/>
            <person name="Wing R.A."/>
        </authorList>
    </citation>
    <scope>NUCLEOTIDE SEQUENCE [LARGE SCALE GENOMIC DNA]</scope>
    <source>
        <strain evidence="3">SL10</strain>
    </source>
</reference>
<evidence type="ECO:0000313" key="4">
    <source>
        <dbReference type="Proteomes" id="UP000006591"/>
    </source>
</evidence>
<keyword evidence="4" id="KW-1185">Reference proteome</keyword>
<protein>
    <submittedName>
        <fullName evidence="3">Uncharacterized protein</fullName>
    </submittedName>
</protein>
<accession>A0A0E0HYD2</accession>
<keyword evidence="2" id="KW-0812">Transmembrane</keyword>
<evidence type="ECO:0000256" key="2">
    <source>
        <dbReference type="SAM" id="Phobius"/>
    </source>
</evidence>
<feature type="transmembrane region" description="Helical" evidence="2">
    <location>
        <begin position="108"/>
        <end position="125"/>
    </location>
</feature>
<dbReference type="HOGENOM" id="CLU_1920485_0_0_1"/>
<organism evidence="3">
    <name type="scientific">Oryza nivara</name>
    <name type="common">Indian wild rice</name>
    <name type="synonym">Oryza sativa f. spontanea</name>
    <dbReference type="NCBI Taxonomy" id="4536"/>
    <lineage>
        <taxon>Eukaryota</taxon>
        <taxon>Viridiplantae</taxon>
        <taxon>Streptophyta</taxon>
        <taxon>Embryophyta</taxon>
        <taxon>Tracheophyta</taxon>
        <taxon>Spermatophyta</taxon>
        <taxon>Magnoliopsida</taxon>
        <taxon>Liliopsida</taxon>
        <taxon>Poales</taxon>
        <taxon>Poaceae</taxon>
        <taxon>BOP clade</taxon>
        <taxon>Oryzoideae</taxon>
        <taxon>Oryzeae</taxon>
        <taxon>Oryzinae</taxon>
        <taxon>Oryza</taxon>
    </lineage>
</organism>
<dbReference type="EnsemblPlants" id="ONIVA07G06520.1">
    <property type="protein sequence ID" value="ONIVA07G06520.1"/>
    <property type="gene ID" value="ONIVA07G06520"/>
</dbReference>
<sequence>MFAGGDSVRSTGTGTGRDGTGRRLPSPAQLADGDGDRHISSIRSSGRSLPPFSFSHSMKHTDWRSTSPALCCLSLSPTHQFLKRVLIRQRLNGIHLNTFDFFRAKHDFCFVLQLLIRIVLVFMIVKSNSVAH</sequence>
<reference evidence="3" key="1">
    <citation type="submission" date="2015-04" db="UniProtKB">
        <authorList>
            <consortium name="EnsemblPlants"/>
        </authorList>
    </citation>
    <scope>IDENTIFICATION</scope>
    <source>
        <strain evidence="3">SL10</strain>
    </source>
</reference>
<evidence type="ECO:0000313" key="3">
    <source>
        <dbReference type="EnsemblPlants" id="ONIVA07G06520.1"/>
    </source>
</evidence>
<feature type="region of interest" description="Disordered" evidence="1">
    <location>
        <begin position="1"/>
        <end position="51"/>
    </location>
</feature>
<dbReference type="AlphaFoldDB" id="A0A0E0HYD2"/>
<dbReference type="Gramene" id="ONIVA07G06520.1">
    <property type="protein sequence ID" value="ONIVA07G06520.1"/>
    <property type="gene ID" value="ONIVA07G06520"/>
</dbReference>
<proteinExistence type="predicted"/>
<feature type="compositionally biased region" description="Low complexity" evidence="1">
    <location>
        <begin position="1"/>
        <end position="12"/>
    </location>
</feature>